<evidence type="ECO:0000256" key="3">
    <source>
        <dbReference type="ARBA" id="ARBA00022776"/>
    </source>
</evidence>
<keyword evidence="3" id="KW-0498">Mitosis</keyword>
<evidence type="ECO:0000256" key="5">
    <source>
        <dbReference type="ARBA" id="ARBA00023306"/>
    </source>
</evidence>
<evidence type="ECO:0000313" key="9">
    <source>
        <dbReference type="Proteomes" id="UP000235786"/>
    </source>
</evidence>
<evidence type="ECO:0000256" key="4">
    <source>
        <dbReference type="ARBA" id="ARBA00022786"/>
    </source>
</evidence>
<dbReference type="SUPFAM" id="SSF46785">
    <property type="entry name" value="Winged helix' DNA-binding domain"/>
    <property type="match status" value="1"/>
</dbReference>
<organism evidence="8 9">
    <name type="scientific">Hyaloscypha variabilis (strain UAMH 11265 / GT02V1 / F)</name>
    <name type="common">Meliniomyces variabilis</name>
    <dbReference type="NCBI Taxonomy" id="1149755"/>
    <lineage>
        <taxon>Eukaryota</taxon>
        <taxon>Fungi</taxon>
        <taxon>Dikarya</taxon>
        <taxon>Ascomycota</taxon>
        <taxon>Pezizomycotina</taxon>
        <taxon>Leotiomycetes</taxon>
        <taxon>Helotiales</taxon>
        <taxon>Hyaloscyphaceae</taxon>
        <taxon>Hyaloscypha</taxon>
        <taxon>Hyaloscypha variabilis</taxon>
    </lineage>
</organism>
<dbReference type="Gene3D" id="1.10.10.10">
    <property type="entry name" value="Winged helix-like DNA-binding domain superfamily/Winged helix DNA-binding domain"/>
    <property type="match status" value="1"/>
</dbReference>
<dbReference type="Proteomes" id="UP000235786">
    <property type="component" value="Unassembled WGS sequence"/>
</dbReference>
<evidence type="ECO:0000256" key="6">
    <source>
        <dbReference type="PROSITE-ProRule" id="PRU00330"/>
    </source>
</evidence>
<dbReference type="AlphaFoldDB" id="A0A2J6RNQ3"/>
<dbReference type="InterPro" id="IPR036317">
    <property type="entry name" value="Cullin_homology_sf"/>
</dbReference>
<dbReference type="Pfam" id="PF25773">
    <property type="entry name" value="TPR_ANAPC2"/>
    <property type="match status" value="1"/>
</dbReference>
<feature type="domain" description="Cullin family profile" evidence="7">
    <location>
        <begin position="604"/>
        <end position="825"/>
    </location>
</feature>
<keyword evidence="5" id="KW-0131">Cell cycle</keyword>
<evidence type="ECO:0000313" key="8">
    <source>
        <dbReference type="EMBL" id="PMD40149.1"/>
    </source>
</evidence>
<dbReference type="Pfam" id="PF08672">
    <property type="entry name" value="ANAPC2"/>
    <property type="match status" value="1"/>
</dbReference>
<keyword evidence="4" id="KW-0833">Ubl conjugation pathway</keyword>
<dbReference type="SMART" id="SM00182">
    <property type="entry name" value="CULLIN"/>
    <property type="match status" value="1"/>
</dbReference>
<dbReference type="SUPFAM" id="SSF75632">
    <property type="entry name" value="Cullin homology domain"/>
    <property type="match status" value="1"/>
</dbReference>
<reference evidence="8 9" key="1">
    <citation type="submission" date="2016-04" db="EMBL/GenBank/DDBJ databases">
        <title>A degradative enzymes factory behind the ericoid mycorrhizal symbiosis.</title>
        <authorList>
            <consortium name="DOE Joint Genome Institute"/>
            <person name="Martino E."/>
            <person name="Morin E."/>
            <person name="Grelet G."/>
            <person name="Kuo A."/>
            <person name="Kohler A."/>
            <person name="Daghino S."/>
            <person name="Barry K."/>
            <person name="Choi C."/>
            <person name="Cichocki N."/>
            <person name="Clum A."/>
            <person name="Copeland A."/>
            <person name="Hainaut M."/>
            <person name="Haridas S."/>
            <person name="Labutti K."/>
            <person name="Lindquist E."/>
            <person name="Lipzen A."/>
            <person name="Khouja H.-R."/>
            <person name="Murat C."/>
            <person name="Ohm R."/>
            <person name="Olson A."/>
            <person name="Spatafora J."/>
            <person name="Veneault-Fourrey C."/>
            <person name="Henrissat B."/>
            <person name="Grigoriev I."/>
            <person name="Martin F."/>
            <person name="Perotto S."/>
        </authorList>
    </citation>
    <scope>NUCLEOTIDE SEQUENCE [LARGE SCALE GENOMIC DNA]</scope>
    <source>
        <strain evidence="8 9">F</strain>
    </source>
</reference>
<accession>A0A2J6RNQ3</accession>
<dbReference type="InterPro" id="IPR059120">
    <property type="entry name" value="Cullin-like_AB"/>
</dbReference>
<dbReference type="InterPro" id="IPR016158">
    <property type="entry name" value="Cullin_homology"/>
</dbReference>
<gene>
    <name evidence="8" type="ORF">L207DRAFT_583973</name>
</gene>
<dbReference type="Gene3D" id="3.30.230.130">
    <property type="entry name" value="Cullin, Chain C, Domain 2"/>
    <property type="match status" value="1"/>
</dbReference>
<comment type="similarity">
    <text evidence="6">Belongs to the cullin family.</text>
</comment>
<dbReference type="GO" id="GO:0070979">
    <property type="term" value="P:protein K11-linked ubiquitination"/>
    <property type="evidence" value="ECO:0007669"/>
    <property type="project" value="TreeGrafter"/>
</dbReference>
<dbReference type="GO" id="GO:0005680">
    <property type="term" value="C:anaphase-promoting complex"/>
    <property type="evidence" value="ECO:0007669"/>
    <property type="project" value="TreeGrafter"/>
</dbReference>
<evidence type="ECO:0000256" key="2">
    <source>
        <dbReference type="ARBA" id="ARBA00022618"/>
    </source>
</evidence>
<evidence type="ECO:0000256" key="1">
    <source>
        <dbReference type="ARBA" id="ARBA00016068"/>
    </source>
</evidence>
<dbReference type="InterPro" id="IPR036390">
    <property type="entry name" value="WH_DNA-bd_sf"/>
</dbReference>
<dbReference type="SMART" id="SM01013">
    <property type="entry name" value="APC2"/>
    <property type="match status" value="1"/>
</dbReference>
<dbReference type="EMBL" id="KZ613946">
    <property type="protein sequence ID" value="PMD40149.1"/>
    <property type="molecule type" value="Genomic_DNA"/>
</dbReference>
<proteinExistence type="inferred from homology"/>
<dbReference type="GO" id="GO:0006511">
    <property type="term" value="P:ubiquitin-dependent protein catabolic process"/>
    <property type="evidence" value="ECO:0007669"/>
    <property type="project" value="InterPro"/>
</dbReference>
<dbReference type="InterPro" id="IPR044554">
    <property type="entry name" value="ANAPC2"/>
</dbReference>
<name>A0A2J6RNQ3_HYAVF</name>
<dbReference type="OrthoDB" id="5581181at2759"/>
<keyword evidence="9" id="KW-1185">Reference proteome</keyword>
<sequence>MPGGIVSARRQRIFDSVFSKANISQPTPVATPATAFTPPGQVFGVLPTAHRNHASLSSFSHASGQSPTGVRDELGHRNHPREISSFVSNHVDDQIRWDRSWHLVTHQLHLPDFPENRGVLEPLKPERESLGFEFYDALEIILYPQDFVPLARQTEGIIAWHTSQVRQHFLQQVLPLLSRLKGHPDAGTLLLRGVKILETAHRQYLHGLSFIKEQIDSSAPETSQAVTAKFTQDLHAMISNSSIEPLSDALKKVLSWRVFTILGLGSPSKHNSLSQSYRMNESSEIVAESHESEKCRRELLGFVESLSNVGLNGEEFQVIFAEIMNNAMTEYVHRGCKGIWSPVDGGCSRLNDVQGHLEHSLEKVGRSSLLPRTAHHSSPSRCITALCEWVENRYAKLAVQVLSMLNTRIKVSWADMEKFKEMTIDRLADLRINEMFDLVVNWPRSSGALDDLRTAITTAQKRVHLTDVFASTLKNQLLHPGASTSLILQTYISMIRSFHALDHSKVLLDRVAYALQLYLCSREDTVRIIIAGLLSDTEDSKGNPIEPPGDKLVELAHLLNDSSEKIGHRANDEELDWHDLEWAPDPVDAGPGYKRSKTADVIGTLIGVLGSPEVFIKEFQNIIGENFLKHDGSFEKEIKVLELLKTRFGEAPLQACEVMLKDIQDSGRVNGVVRKNQNLDPSEEEMIAARAIPHMLDENMNPEGIFKPSLHAKILSRLYWPQLQDENYRVPEIITELQKRYEEGFESLKASRKLSWLHTLGQATVELELEDRSVTEEVHTWQATVIWAFQSDESNNAPTERTVQQLILTLEMDEALVRSALRFWAKKLVLHEVSPNTFAVMETLNQEDRARSKAQAAASIVPGITDDSVDDTGMGPNEGIGEEKLGMYWNFIQGMLTNSSPTMALQQIAMMLKMLISEGFPYSNEELQEFLGRKVAEGSLELVGGKYRLKK</sequence>
<dbReference type="GO" id="GO:0007091">
    <property type="term" value="P:metaphase/anaphase transition of mitotic cell cycle"/>
    <property type="evidence" value="ECO:0007669"/>
    <property type="project" value="TreeGrafter"/>
</dbReference>
<dbReference type="InterPro" id="IPR036388">
    <property type="entry name" value="WH-like_DNA-bd_sf"/>
</dbReference>
<dbReference type="InterPro" id="IPR014786">
    <property type="entry name" value="ANAPC2_C"/>
</dbReference>
<dbReference type="STRING" id="1149755.A0A2J6RNQ3"/>
<dbReference type="GO" id="GO:0031625">
    <property type="term" value="F:ubiquitin protein ligase binding"/>
    <property type="evidence" value="ECO:0007669"/>
    <property type="project" value="InterPro"/>
</dbReference>
<dbReference type="PANTHER" id="PTHR45957:SF1">
    <property type="entry name" value="ANAPHASE-PROMOTING COMPLEX SUBUNIT 2"/>
    <property type="match status" value="1"/>
</dbReference>
<dbReference type="PANTHER" id="PTHR45957">
    <property type="entry name" value="ANAPHASE-PROMOTING COMPLEX SUBUNIT 2"/>
    <property type="match status" value="1"/>
</dbReference>
<dbReference type="InterPro" id="IPR057975">
    <property type="entry name" value="TPR_ANAPC2"/>
</dbReference>
<evidence type="ECO:0000259" key="7">
    <source>
        <dbReference type="PROSITE" id="PS50069"/>
    </source>
</evidence>
<dbReference type="Pfam" id="PF26557">
    <property type="entry name" value="Cullin_AB"/>
    <property type="match status" value="1"/>
</dbReference>
<dbReference type="PROSITE" id="PS50069">
    <property type="entry name" value="CULLIN_2"/>
    <property type="match status" value="1"/>
</dbReference>
<protein>
    <recommendedName>
        <fullName evidence="1">Anaphase-promoting complex subunit 2</fullName>
    </recommendedName>
</protein>
<keyword evidence="2" id="KW-0132">Cell division</keyword>
<dbReference type="GO" id="GO:0051301">
    <property type="term" value="P:cell division"/>
    <property type="evidence" value="ECO:0007669"/>
    <property type="project" value="UniProtKB-KW"/>
</dbReference>